<sequence length="101" mass="11880">MFSLIKFTCNIFLEIKDCKDIICHFDLVRNQNKKFLNKYIYKPQKIRRNSLSNNAFFWALPQGSGFHTRLPQKSGRAQAIAQSLTRIGVLKRKLFINTCKR</sequence>
<name>A0A2S7KKA6_9FLAO</name>
<accession>A0A2S7KKA6</accession>
<reference evidence="1 2" key="1">
    <citation type="submission" date="2016-11" db="EMBL/GenBank/DDBJ databases">
        <title>Trade-off between light-utilization and light-protection in marine flavobacteria.</title>
        <authorList>
            <person name="Kumagai Y."/>
        </authorList>
    </citation>
    <scope>NUCLEOTIDE SEQUENCE [LARGE SCALE GENOMIC DNA]</scope>
    <source>
        <strain evidence="1 2">ATCC 700397</strain>
    </source>
</reference>
<evidence type="ECO:0000313" key="2">
    <source>
        <dbReference type="Proteomes" id="UP000239522"/>
    </source>
</evidence>
<dbReference type="AlphaFoldDB" id="A0A2S7KKA6"/>
<evidence type="ECO:0000313" key="1">
    <source>
        <dbReference type="EMBL" id="PQB03048.1"/>
    </source>
</evidence>
<dbReference type="Proteomes" id="UP000239522">
    <property type="component" value="Unassembled WGS sequence"/>
</dbReference>
<proteinExistence type="predicted"/>
<comment type="caution">
    <text evidence="1">The sequence shown here is derived from an EMBL/GenBank/DDBJ whole genome shotgun (WGS) entry which is preliminary data.</text>
</comment>
<keyword evidence="2" id="KW-1185">Reference proteome</keyword>
<organism evidence="1 2">
    <name type="scientific">Polaribacter filamentus</name>
    <dbReference type="NCBI Taxonomy" id="53483"/>
    <lineage>
        <taxon>Bacteria</taxon>
        <taxon>Pseudomonadati</taxon>
        <taxon>Bacteroidota</taxon>
        <taxon>Flavobacteriia</taxon>
        <taxon>Flavobacteriales</taxon>
        <taxon>Flavobacteriaceae</taxon>
    </lineage>
</organism>
<gene>
    <name evidence="1" type="ORF">BST83_17075</name>
</gene>
<dbReference type="EMBL" id="MQUA01000014">
    <property type="protein sequence ID" value="PQB03048.1"/>
    <property type="molecule type" value="Genomic_DNA"/>
</dbReference>
<protein>
    <submittedName>
        <fullName evidence="1">Uncharacterized protein</fullName>
    </submittedName>
</protein>